<proteinExistence type="predicted"/>
<gene>
    <name evidence="2" type="ORF">Tci_922723</name>
</gene>
<evidence type="ECO:0000256" key="1">
    <source>
        <dbReference type="SAM" id="MobiDB-lite"/>
    </source>
</evidence>
<organism evidence="2">
    <name type="scientific">Tanacetum cinerariifolium</name>
    <name type="common">Dalmatian daisy</name>
    <name type="synonym">Chrysanthemum cinerariifolium</name>
    <dbReference type="NCBI Taxonomy" id="118510"/>
    <lineage>
        <taxon>Eukaryota</taxon>
        <taxon>Viridiplantae</taxon>
        <taxon>Streptophyta</taxon>
        <taxon>Embryophyta</taxon>
        <taxon>Tracheophyta</taxon>
        <taxon>Spermatophyta</taxon>
        <taxon>Magnoliopsida</taxon>
        <taxon>eudicotyledons</taxon>
        <taxon>Gunneridae</taxon>
        <taxon>Pentapetalae</taxon>
        <taxon>asterids</taxon>
        <taxon>campanulids</taxon>
        <taxon>Asterales</taxon>
        <taxon>Asteraceae</taxon>
        <taxon>Asteroideae</taxon>
        <taxon>Anthemideae</taxon>
        <taxon>Anthemidinae</taxon>
        <taxon>Tanacetum</taxon>
    </lineage>
</organism>
<feature type="region of interest" description="Disordered" evidence="1">
    <location>
        <begin position="62"/>
        <end position="116"/>
    </location>
</feature>
<protein>
    <submittedName>
        <fullName evidence="2">Uncharacterized protein</fullName>
    </submittedName>
</protein>
<reference evidence="2" key="1">
    <citation type="journal article" date="2019" name="Sci. Rep.">
        <title>Draft genome of Tanacetum cinerariifolium, the natural source of mosquito coil.</title>
        <authorList>
            <person name="Yamashiro T."/>
            <person name="Shiraishi A."/>
            <person name="Satake H."/>
            <person name="Nakayama K."/>
        </authorList>
    </citation>
    <scope>NUCLEOTIDE SEQUENCE</scope>
</reference>
<dbReference type="EMBL" id="BKCJ011761306">
    <property type="protein sequence ID" value="GFD50754.1"/>
    <property type="molecule type" value="Genomic_DNA"/>
</dbReference>
<sequence>MPASSPRRAYQRRCQGPLIHFPAQGRAHVRLYPRAPRRQPSGAPGHTHRILYRRFCHGQLGAAGAVGQDSRRARRRRPGAVTAGAGLRLDRGHATGRLPDHTAGLQAGDPRLGPAH</sequence>
<comment type="caution">
    <text evidence="2">The sequence shown here is derived from an EMBL/GenBank/DDBJ whole genome shotgun (WGS) entry which is preliminary data.</text>
</comment>
<dbReference type="AlphaFoldDB" id="A0A699X269"/>
<name>A0A699X269_TANCI</name>
<feature type="non-terminal residue" evidence="2">
    <location>
        <position position="116"/>
    </location>
</feature>
<accession>A0A699X269</accession>
<evidence type="ECO:0000313" key="2">
    <source>
        <dbReference type="EMBL" id="GFD50754.1"/>
    </source>
</evidence>